<sequence>TEQQLTELWDNQISVSLTEVLQGHQELPDNMTPFDAASDVQLDDQRIDTMLRVQAFLRDNKPAEALALFRAAREVWPDRDEFGSESMNQEEELFALREVFMASLPCLQRQEEPVEE</sequence>
<organism evidence="1 2">
    <name type="scientific">Lymnaea stagnalis</name>
    <name type="common">Great pond snail</name>
    <name type="synonym">Helix stagnalis</name>
    <dbReference type="NCBI Taxonomy" id="6523"/>
    <lineage>
        <taxon>Eukaryota</taxon>
        <taxon>Metazoa</taxon>
        <taxon>Spiralia</taxon>
        <taxon>Lophotrochozoa</taxon>
        <taxon>Mollusca</taxon>
        <taxon>Gastropoda</taxon>
        <taxon>Heterobranchia</taxon>
        <taxon>Euthyneura</taxon>
        <taxon>Panpulmonata</taxon>
        <taxon>Hygrophila</taxon>
        <taxon>Lymnaeoidea</taxon>
        <taxon>Lymnaeidae</taxon>
        <taxon>Lymnaea</taxon>
    </lineage>
</organism>
<keyword evidence="2" id="KW-1185">Reference proteome</keyword>
<evidence type="ECO:0000313" key="2">
    <source>
        <dbReference type="Proteomes" id="UP001497497"/>
    </source>
</evidence>
<protein>
    <submittedName>
        <fullName evidence="1">Uncharacterized protein</fullName>
    </submittedName>
</protein>
<dbReference type="AlphaFoldDB" id="A0AAV2H5G1"/>
<dbReference type="EMBL" id="CAXITT010000031">
    <property type="protein sequence ID" value="CAL1528353.1"/>
    <property type="molecule type" value="Genomic_DNA"/>
</dbReference>
<feature type="non-terminal residue" evidence="1">
    <location>
        <position position="116"/>
    </location>
</feature>
<name>A0AAV2H5G1_LYMST</name>
<feature type="non-terminal residue" evidence="1">
    <location>
        <position position="1"/>
    </location>
</feature>
<evidence type="ECO:0000313" key="1">
    <source>
        <dbReference type="EMBL" id="CAL1528353.1"/>
    </source>
</evidence>
<reference evidence="1 2" key="1">
    <citation type="submission" date="2024-04" db="EMBL/GenBank/DDBJ databases">
        <authorList>
            <consortium name="Genoscope - CEA"/>
            <person name="William W."/>
        </authorList>
    </citation>
    <scope>NUCLEOTIDE SEQUENCE [LARGE SCALE GENOMIC DNA]</scope>
</reference>
<gene>
    <name evidence="1" type="ORF">GSLYS_00002523001</name>
</gene>
<comment type="caution">
    <text evidence="1">The sequence shown here is derived from an EMBL/GenBank/DDBJ whole genome shotgun (WGS) entry which is preliminary data.</text>
</comment>
<accession>A0AAV2H5G1</accession>
<dbReference type="Proteomes" id="UP001497497">
    <property type="component" value="Unassembled WGS sequence"/>
</dbReference>
<proteinExistence type="predicted"/>